<dbReference type="RefSeq" id="WP_072291768.1">
    <property type="nucleotide sequence ID" value="NZ_JAUOQO010000002.1"/>
</dbReference>
<accession>A0AAW7YPS0</accession>
<name>A0AAW7YPS0_9STAP</name>
<protein>
    <recommendedName>
        <fullName evidence="3">Phage protein</fullName>
    </recommendedName>
</protein>
<keyword evidence="2" id="KW-1185">Reference proteome</keyword>
<evidence type="ECO:0000313" key="1">
    <source>
        <dbReference type="EMBL" id="MDO6573012.1"/>
    </source>
</evidence>
<organism evidence="1 2">
    <name type="scientific">Staphylococcus pasteuri_A</name>
    <dbReference type="NCBI Taxonomy" id="3062664"/>
    <lineage>
        <taxon>Bacteria</taxon>
        <taxon>Bacillati</taxon>
        <taxon>Bacillota</taxon>
        <taxon>Bacilli</taxon>
        <taxon>Bacillales</taxon>
        <taxon>Staphylococcaceae</taxon>
        <taxon>Staphylococcus</taxon>
    </lineage>
</organism>
<sequence length="72" mass="8384">MPNKARYDFVIYHDDEMLTHGTREECAKFLKVQPESINRLALDRYVKRADEKGGYTIAVKVPIEEVEREAAQ</sequence>
<evidence type="ECO:0000313" key="2">
    <source>
        <dbReference type="Proteomes" id="UP001170310"/>
    </source>
</evidence>
<dbReference type="EMBL" id="JAUOQO010000002">
    <property type="protein sequence ID" value="MDO6573012.1"/>
    <property type="molecule type" value="Genomic_DNA"/>
</dbReference>
<reference evidence="1" key="1">
    <citation type="submission" date="2023-07" db="EMBL/GenBank/DDBJ databases">
        <title>Genome content predicts the carbon catabolic preferences of heterotrophic bacteria.</title>
        <authorList>
            <person name="Gralka M."/>
        </authorList>
    </citation>
    <scope>NUCLEOTIDE SEQUENCE</scope>
    <source>
        <strain evidence="1">E2R20</strain>
    </source>
</reference>
<comment type="caution">
    <text evidence="1">The sequence shown here is derived from an EMBL/GenBank/DDBJ whole genome shotgun (WGS) entry which is preliminary data.</text>
</comment>
<dbReference type="AlphaFoldDB" id="A0AAW7YPS0"/>
<gene>
    <name evidence="1" type="ORF">Q4528_02470</name>
</gene>
<evidence type="ECO:0008006" key="3">
    <source>
        <dbReference type="Google" id="ProtNLM"/>
    </source>
</evidence>
<proteinExistence type="predicted"/>
<dbReference type="Proteomes" id="UP001170310">
    <property type="component" value="Unassembled WGS sequence"/>
</dbReference>